<evidence type="ECO:0000313" key="2">
    <source>
        <dbReference type="Proteomes" id="UP000226037"/>
    </source>
</evidence>
<name>A0A249XSE8_9CAUD</name>
<gene>
    <name evidence="1" type="ORF">SEA_PHABBA_98</name>
</gene>
<dbReference type="EMBL" id="MF668280">
    <property type="protein sequence ID" value="ASZ74667.1"/>
    <property type="molecule type" value="Genomic_DNA"/>
</dbReference>
<protein>
    <submittedName>
        <fullName evidence="1">Uncharacterized protein</fullName>
    </submittedName>
</protein>
<evidence type="ECO:0000313" key="1">
    <source>
        <dbReference type="EMBL" id="ASZ74667.1"/>
    </source>
</evidence>
<sequence length="83" mass="9002">MPQIDVEYKTIMTASADEAESLAGYLNEHGVFAVANSADHSVSATTTDAESDALIRTLKGTWRAFWENSDSGLFGLPMFVKES</sequence>
<organism evidence="1 2">
    <name type="scientific">Mycobacterium phage Phabba</name>
    <dbReference type="NCBI Taxonomy" id="2027899"/>
    <lineage>
        <taxon>Viruses</taxon>
        <taxon>Duplodnaviria</taxon>
        <taxon>Heunggongvirae</taxon>
        <taxon>Uroviricota</taxon>
        <taxon>Caudoviricetes</taxon>
        <taxon>Ceeclamvirinae</taxon>
        <taxon>Myrnavirus</taxon>
        <taxon>Myrnavirus phabba</taxon>
        <taxon>Myranavirus phabba</taxon>
    </lineage>
</organism>
<reference evidence="2" key="1">
    <citation type="submission" date="2017-08" db="EMBL/GenBank/DDBJ databases">
        <authorList>
            <person name="de Groot N.N."/>
        </authorList>
    </citation>
    <scope>NUCLEOTIDE SEQUENCE [LARGE SCALE GENOMIC DNA]</scope>
</reference>
<keyword evidence="2" id="KW-1185">Reference proteome</keyword>
<dbReference type="Proteomes" id="UP000226037">
    <property type="component" value="Segment"/>
</dbReference>
<proteinExistence type="predicted"/>
<accession>A0A249XSE8</accession>